<keyword evidence="1" id="KW-0812">Transmembrane</keyword>
<dbReference type="Proteomes" id="UP001229346">
    <property type="component" value="Unassembled WGS sequence"/>
</dbReference>
<feature type="transmembrane region" description="Helical" evidence="1">
    <location>
        <begin position="637"/>
        <end position="658"/>
    </location>
</feature>
<feature type="transmembrane region" description="Helical" evidence="1">
    <location>
        <begin position="207"/>
        <end position="223"/>
    </location>
</feature>
<feature type="transmembrane region" description="Helical" evidence="1">
    <location>
        <begin position="724"/>
        <end position="746"/>
    </location>
</feature>
<feature type="transmembrane region" description="Helical" evidence="1">
    <location>
        <begin position="695"/>
        <end position="717"/>
    </location>
</feature>
<dbReference type="EMBL" id="JAUSSU010000009">
    <property type="protein sequence ID" value="MDQ0115052.1"/>
    <property type="molecule type" value="Genomic_DNA"/>
</dbReference>
<feature type="transmembrane region" description="Helical" evidence="1">
    <location>
        <begin position="772"/>
        <end position="793"/>
    </location>
</feature>
<comment type="caution">
    <text evidence="2">The sequence shown here is derived from an EMBL/GenBank/DDBJ whole genome shotgun (WGS) entry which is preliminary data.</text>
</comment>
<keyword evidence="1" id="KW-1133">Transmembrane helix</keyword>
<feature type="transmembrane region" description="Helical" evidence="1">
    <location>
        <begin position="301"/>
        <end position="327"/>
    </location>
</feature>
<keyword evidence="3" id="KW-1185">Reference proteome</keyword>
<protein>
    <recommendedName>
        <fullName evidence="4">ABC transporter permease</fullName>
    </recommendedName>
</protein>
<name>A0ABT9U5X8_PAEHA</name>
<feature type="transmembrane region" description="Helical" evidence="1">
    <location>
        <begin position="334"/>
        <end position="351"/>
    </location>
</feature>
<proteinExistence type="predicted"/>
<keyword evidence="1" id="KW-0472">Membrane</keyword>
<sequence length="799" mass="92659">MKILHYEILKLFKKKVMIALIPLLLLSNCWIFIQQELNDHREIIEHREQYAAYEAQFRDLPIEQAYNLALVTRDKLGGFQYYLFIQQNQNSDIVDMFEADENYQRYGSLYPDSEYVNNEPLLLLHSNFNFTVMEQLEALMAYPDYVTRIEVQANNMLKYSIFNQQDSFTYRNILKTPKDFEEVKNAPLQLSLDYGVVSSTTFRMTDIMILTILLMLSIFIFSTEREQGQFMLLRTMKHGRARLFISKLQLLIGSTIFISLLFYGSIMLIANRLYGFGDGLRYIQSMGTFKFAHLTLTVNDYLTLFLIGKLMMCVVLALIFAIIFLLFNHLSKSFVVLALLLSSSYMAYQFIHPSSYINIFKYINIIAFFDTSYLLTNYVNLNLFGYPVNREYVSLFVIILLVLLLIVVCSIAFAKSSAKLNGSSWIILRRIMQGVAKIINGSSSISIIWHESIKQLWTAKGWIVLISAVLICVHDINSAKMIMDNDQYYYNEYMDKLSGPLTKEKQAFVEQEMKRMDNAEKDSKLTTLQYQAGEISFEQYKAAQDELAQLVLRGRAISNVYSQYQNLLEIKLTRNIDVYFVNQISADYVFNNVNRDQINVIIIGLLLTLYLASSYTLDHRYQLLKLLKTTKRGRLRYFTTVWLFGLGSVTLVLILIYIPQYINVLRLYPSIEWQAPIQSLKQFGALDMQITLKQLVVIVSICQWIGVLAISIVFLLLSHWLKRLSLTLLSGIVLVLCPTFTTWLGYNEVTKYTLHYPQVLYMMLAQQHIGEVYIYFSGLVALMIFCLCLSWHYNAAGKS</sequence>
<feature type="transmembrane region" description="Helical" evidence="1">
    <location>
        <begin position="393"/>
        <end position="414"/>
    </location>
</feature>
<feature type="transmembrane region" description="Helical" evidence="1">
    <location>
        <begin position="598"/>
        <end position="617"/>
    </location>
</feature>
<evidence type="ECO:0000313" key="2">
    <source>
        <dbReference type="EMBL" id="MDQ0115052.1"/>
    </source>
</evidence>
<organism evidence="2 3">
    <name type="scientific">Paenibacillus harenae</name>
    <dbReference type="NCBI Taxonomy" id="306543"/>
    <lineage>
        <taxon>Bacteria</taxon>
        <taxon>Bacillati</taxon>
        <taxon>Bacillota</taxon>
        <taxon>Bacilli</taxon>
        <taxon>Bacillales</taxon>
        <taxon>Paenibacillaceae</taxon>
        <taxon>Paenibacillus</taxon>
    </lineage>
</organism>
<reference evidence="2 3" key="1">
    <citation type="submission" date="2023-07" db="EMBL/GenBank/DDBJ databases">
        <title>Sorghum-associated microbial communities from plants grown in Nebraska, USA.</title>
        <authorList>
            <person name="Schachtman D."/>
        </authorList>
    </citation>
    <scope>NUCLEOTIDE SEQUENCE [LARGE SCALE GENOMIC DNA]</scope>
    <source>
        <strain evidence="2 3">CC482</strain>
    </source>
</reference>
<accession>A0ABT9U5X8</accession>
<evidence type="ECO:0000313" key="3">
    <source>
        <dbReference type="Proteomes" id="UP001229346"/>
    </source>
</evidence>
<evidence type="ECO:0000256" key="1">
    <source>
        <dbReference type="SAM" id="Phobius"/>
    </source>
</evidence>
<gene>
    <name evidence="2" type="ORF">J2T15_004509</name>
</gene>
<evidence type="ECO:0008006" key="4">
    <source>
        <dbReference type="Google" id="ProtNLM"/>
    </source>
</evidence>
<feature type="transmembrane region" description="Helical" evidence="1">
    <location>
        <begin position="244"/>
        <end position="270"/>
    </location>
</feature>
<feature type="transmembrane region" description="Helical" evidence="1">
    <location>
        <begin position="363"/>
        <end position="381"/>
    </location>
</feature>
<dbReference type="RefSeq" id="WP_307206425.1">
    <property type="nucleotide sequence ID" value="NZ_JAUSSU010000009.1"/>
</dbReference>